<name>A0A2N3KYX2_9PROT</name>
<dbReference type="RefSeq" id="WP_101263762.1">
    <property type="nucleotide sequence ID" value="NZ_CP024199.1"/>
</dbReference>
<evidence type="ECO:0000313" key="2">
    <source>
        <dbReference type="EMBL" id="PKR55769.1"/>
    </source>
</evidence>
<dbReference type="AlphaFoldDB" id="A0A2N3KYX2"/>
<dbReference type="EMBL" id="NWTK01000001">
    <property type="protein sequence ID" value="PKR55769.1"/>
    <property type="molecule type" value="Genomic_DNA"/>
</dbReference>
<sequence length="80" mass="9132">MAAILAIYGREDILNYVHGKIETDADKHEIEQLVQSDPMAAKTIIDIEKGHVSDTNMVDFLQYRRVQRLKRLAKSVGLLH</sequence>
<gene>
    <name evidence="2" type="ORF">COO20_00660</name>
    <name evidence="1" type="ORF">CSC3H3_03255</name>
</gene>
<dbReference type="KEGG" id="thac:CSC3H3_03255"/>
<keyword evidence="3" id="KW-1185">Reference proteome</keyword>
<dbReference type="EMBL" id="CP024199">
    <property type="protein sequence ID" value="AUG51841.1"/>
    <property type="molecule type" value="Genomic_DNA"/>
</dbReference>
<reference evidence="1 3" key="2">
    <citation type="submission" date="2017-10" db="EMBL/GenBank/DDBJ databases">
        <title>Biodiversity and function of Thalassospira species in the particle-attached aromatic-hydrocarbon-degrading consortia from the surface seawater of the China South Sea.</title>
        <authorList>
            <person name="Dong C."/>
            <person name="Liu R."/>
            <person name="Shao Z."/>
        </authorList>
    </citation>
    <scope>NUCLEOTIDE SEQUENCE [LARGE SCALE GENOMIC DNA]</scope>
    <source>
        <strain evidence="1 3">CSC3H3</strain>
    </source>
</reference>
<reference evidence="2 4" key="1">
    <citation type="submission" date="2017-09" db="EMBL/GenBank/DDBJ databases">
        <title>Biodiversity and function of Thalassospira species in the particle-attached aromatic-hydrocarbon-degrading consortia from the surface seawater of the South China Sea.</title>
        <authorList>
            <person name="Dong C."/>
            <person name="Liu R."/>
            <person name="Shao Z."/>
        </authorList>
    </citation>
    <scope>NUCLEOTIDE SEQUENCE [LARGE SCALE GENOMIC DNA]</scope>
    <source>
        <strain evidence="2 4">CSC1P2</strain>
    </source>
</reference>
<protein>
    <submittedName>
        <fullName evidence="2">Uncharacterized protein</fullName>
    </submittedName>
</protein>
<evidence type="ECO:0000313" key="3">
    <source>
        <dbReference type="Proteomes" id="UP000233458"/>
    </source>
</evidence>
<proteinExistence type="predicted"/>
<dbReference type="OrthoDB" id="7365247at2"/>
<evidence type="ECO:0000313" key="1">
    <source>
        <dbReference type="EMBL" id="AUG51841.1"/>
    </source>
</evidence>
<evidence type="ECO:0000313" key="4">
    <source>
        <dbReference type="Proteomes" id="UP000233597"/>
    </source>
</evidence>
<dbReference type="Proteomes" id="UP000233597">
    <property type="component" value="Unassembled WGS sequence"/>
</dbReference>
<accession>A0A2N3KYX2</accession>
<dbReference type="Proteomes" id="UP000233458">
    <property type="component" value="Chromosome"/>
</dbReference>
<organism evidence="2 4">
    <name type="scientific">Thalassospira marina</name>
    <dbReference type="NCBI Taxonomy" id="2048283"/>
    <lineage>
        <taxon>Bacteria</taxon>
        <taxon>Pseudomonadati</taxon>
        <taxon>Pseudomonadota</taxon>
        <taxon>Alphaproteobacteria</taxon>
        <taxon>Rhodospirillales</taxon>
        <taxon>Thalassospiraceae</taxon>
        <taxon>Thalassospira</taxon>
    </lineage>
</organism>